<dbReference type="PANTHER" id="PTHR46825:SF9">
    <property type="entry name" value="BETA-LACTAMASE-RELATED DOMAIN-CONTAINING PROTEIN"/>
    <property type="match status" value="1"/>
</dbReference>
<proteinExistence type="predicted"/>
<dbReference type="InterPro" id="IPR056008">
    <property type="entry name" value="DUF7586"/>
</dbReference>
<accession>A0ABP4XRL1</accession>
<dbReference type="InterPro" id="IPR050491">
    <property type="entry name" value="AmpC-like"/>
</dbReference>
<dbReference type="Pfam" id="PF24491">
    <property type="entry name" value="DUF7586"/>
    <property type="match status" value="1"/>
</dbReference>
<dbReference type="EMBL" id="BAAAPO010000021">
    <property type="protein sequence ID" value="GAA1788875.1"/>
    <property type="molecule type" value="Genomic_DNA"/>
</dbReference>
<feature type="domain" description="Beta-lactamase-related" evidence="1">
    <location>
        <begin position="25"/>
        <end position="334"/>
    </location>
</feature>
<sequence>MSGWHREQTSAVRERTSHALDRLAVDKQVADRVPGLAAGVHRGGRLVWFAGVGSADLDYPEKAPCADTQFDIASITKTFVAVTVMALRDAGKLSLDDPLERHIPQSRHGGVTVRQALAHVSGMQREPVGDVWDTLRFPDREELLRGWNAAERVGRPHQLHHYSNLCFGLLGELIARVEKQDWDAVVRRRVLDPLGLHATSLGRIGGLPQAGRYYLPPWTDVPVTEPAVDLLAFAPAGGFASTARDLGLWGGFLASPTDEVLAADTLEEMCQPIVTAAPDWSLAWGLGLMLLRHDGRVWVGHTGAFPGTISGCFTHRESGTTGVVLMNQSTATAPGTFAAGLGSYVLEHDPELPPVWRPGTTTPAELEPLLGQWFSEGSEFTFSVRAGRLEARLRSAPATTAPSLFEAIGPDLYVTTAGRERGELLRIRRDESGAVTAMNWATYLFTRRPFAFGEWL</sequence>
<dbReference type="SUPFAM" id="SSF56601">
    <property type="entry name" value="beta-lactamase/transpeptidase-like"/>
    <property type="match status" value="1"/>
</dbReference>
<dbReference type="GO" id="GO:0016787">
    <property type="term" value="F:hydrolase activity"/>
    <property type="evidence" value="ECO:0007669"/>
    <property type="project" value="UniProtKB-KW"/>
</dbReference>
<gene>
    <name evidence="3" type="ORF">GCM10009811_12280</name>
</gene>
<protein>
    <submittedName>
        <fullName evidence="3">Serine hydrolase domain-containing protein</fullName>
    </submittedName>
</protein>
<dbReference type="Gene3D" id="3.40.710.10">
    <property type="entry name" value="DD-peptidase/beta-lactamase superfamily"/>
    <property type="match status" value="1"/>
</dbReference>
<organism evidence="3 4">
    <name type="scientific">Nostocoides veronense</name>
    <dbReference type="NCBI Taxonomy" id="330836"/>
    <lineage>
        <taxon>Bacteria</taxon>
        <taxon>Bacillati</taxon>
        <taxon>Actinomycetota</taxon>
        <taxon>Actinomycetes</taxon>
        <taxon>Micrococcales</taxon>
        <taxon>Intrasporangiaceae</taxon>
        <taxon>Nostocoides</taxon>
    </lineage>
</organism>
<dbReference type="Pfam" id="PF00144">
    <property type="entry name" value="Beta-lactamase"/>
    <property type="match status" value="1"/>
</dbReference>
<keyword evidence="3" id="KW-0378">Hydrolase</keyword>
<comment type="caution">
    <text evidence="3">The sequence shown here is derived from an EMBL/GenBank/DDBJ whole genome shotgun (WGS) entry which is preliminary data.</text>
</comment>
<name>A0ABP4XRL1_9MICO</name>
<keyword evidence="4" id="KW-1185">Reference proteome</keyword>
<dbReference type="InterPro" id="IPR012338">
    <property type="entry name" value="Beta-lactam/transpept-like"/>
</dbReference>
<reference evidence="4" key="1">
    <citation type="journal article" date="2019" name="Int. J. Syst. Evol. Microbiol.">
        <title>The Global Catalogue of Microorganisms (GCM) 10K type strain sequencing project: providing services to taxonomists for standard genome sequencing and annotation.</title>
        <authorList>
            <consortium name="The Broad Institute Genomics Platform"/>
            <consortium name="The Broad Institute Genome Sequencing Center for Infectious Disease"/>
            <person name="Wu L."/>
            <person name="Ma J."/>
        </authorList>
    </citation>
    <scope>NUCLEOTIDE SEQUENCE [LARGE SCALE GENOMIC DNA]</scope>
    <source>
        <strain evidence="4">JCM 15592</strain>
    </source>
</reference>
<evidence type="ECO:0000259" key="2">
    <source>
        <dbReference type="Pfam" id="PF24491"/>
    </source>
</evidence>
<evidence type="ECO:0000313" key="3">
    <source>
        <dbReference type="EMBL" id="GAA1788875.1"/>
    </source>
</evidence>
<dbReference type="Proteomes" id="UP001499938">
    <property type="component" value="Unassembled WGS sequence"/>
</dbReference>
<feature type="domain" description="DUF7586" evidence="2">
    <location>
        <begin position="363"/>
        <end position="447"/>
    </location>
</feature>
<evidence type="ECO:0000313" key="4">
    <source>
        <dbReference type="Proteomes" id="UP001499938"/>
    </source>
</evidence>
<dbReference type="InterPro" id="IPR001466">
    <property type="entry name" value="Beta-lactam-related"/>
</dbReference>
<dbReference type="PANTHER" id="PTHR46825">
    <property type="entry name" value="D-ALANYL-D-ALANINE-CARBOXYPEPTIDASE/ENDOPEPTIDASE AMPH"/>
    <property type="match status" value="1"/>
</dbReference>
<evidence type="ECO:0000259" key="1">
    <source>
        <dbReference type="Pfam" id="PF00144"/>
    </source>
</evidence>